<organism evidence="1 2">
    <name type="scientific">Psychroflexus maritimus</name>
    <dbReference type="NCBI Taxonomy" id="2714865"/>
    <lineage>
        <taxon>Bacteria</taxon>
        <taxon>Pseudomonadati</taxon>
        <taxon>Bacteroidota</taxon>
        <taxon>Flavobacteriia</taxon>
        <taxon>Flavobacteriales</taxon>
        <taxon>Flavobacteriaceae</taxon>
        <taxon>Psychroflexus</taxon>
    </lineage>
</organism>
<dbReference type="AlphaFoldDB" id="A0A967DZD8"/>
<dbReference type="RefSeq" id="WP_166401063.1">
    <property type="nucleotide sequence ID" value="NZ_JAANAS010000105.1"/>
</dbReference>
<proteinExistence type="predicted"/>
<evidence type="ECO:0000313" key="2">
    <source>
        <dbReference type="Proteomes" id="UP000643701"/>
    </source>
</evidence>
<sequence>MKLKHFFFSLLLIFSHCQRNNQEAKPPVIVNDLKINHSFETEDYSLKFIQVITDSRCPKETSCVWPGSIEVEVEIENYLTKKKELKIIQLDAPNSQDEEIIKIGKNRSIFLKNLKPYPQQSTREIKNEDYQLIFYEVYTKA</sequence>
<protein>
    <submittedName>
        <fullName evidence="1">Uncharacterized protein</fullName>
    </submittedName>
</protein>
<gene>
    <name evidence="1" type="ORF">G7034_11285</name>
</gene>
<reference evidence="1" key="1">
    <citation type="submission" date="2020-03" db="EMBL/GenBank/DDBJ databases">
        <title>Psychroflexus Maritimus sp. nov., isolate from marine sediment.</title>
        <authorList>
            <person name="Zhong Y.-L."/>
        </authorList>
    </citation>
    <scope>NUCLEOTIDE SEQUENCE</scope>
    <source>
        <strain evidence="1">C1</strain>
    </source>
</reference>
<keyword evidence="2" id="KW-1185">Reference proteome</keyword>
<evidence type="ECO:0000313" key="1">
    <source>
        <dbReference type="EMBL" id="NGZ90830.1"/>
    </source>
</evidence>
<comment type="caution">
    <text evidence="1">The sequence shown here is derived from an EMBL/GenBank/DDBJ whole genome shotgun (WGS) entry which is preliminary data.</text>
</comment>
<dbReference type="Proteomes" id="UP000643701">
    <property type="component" value="Unassembled WGS sequence"/>
</dbReference>
<dbReference type="EMBL" id="JAANAS010000105">
    <property type="protein sequence ID" value="NGZ90830.1"/>
    <property type="molecule type" value="Genomic_DNA"/>
</dbReference>
<name>A0A967DZD8_9FLAO</name>
<accession>A0A967DZD8</accession>